<keyword evidence="13" id="KW-1185">Reference proteome</keyword>
<organism evidence="12 13">
    <name type="scientific">Caulifigura coniformis</name>
    <dbReference type="NCBI Taxonomy" id="2527983"/>
    <lineage>
        <taxon>Bacteria</taxon>
        <taxon>Pseudomonadati</taxon>
        <taxon>Planctomycetota</taxon>
        <taxon>Planctomycetia</taxon>
        <taxon>Planctomycetales</taxon>
        <taxon>Planctomycetaceae</taxon>
        <taxon>Caulifigura</taxon>
    </lineage>
</organism>
<keyword evidence="6 7" id="KW-0648">Protein biosynthesis</keyword>
<comment type="similarity">
    <text evidence="3 7 9">Belongs to the elongation factor P family.</text>
</comment>
<dbReference type="Gene3D" id="2.40.50.140">
    <property type="entry name" value="Nucleic acid-binding proteins"/>
    <property type="match status" value="2"/>
</dbReference>
<dbReference type="PANTHER" id="PTHR30053:SF12">
    <property type="entry name" value="ELONGATION FACTOR P (EF-P) FAMILY PROTEIN"/>
    <property type="match status" value="1"/>
</dbReference>
<evidence type="ECO:0000256" key="2">
    <source>
        <dbReference type="ARBA" id="ARBA00004815"/>
    </source>
</evidence>
<comment type="pathway">
    <text evidence="2 7">Protein biosynthesis; polypeptide chain elongation.</text>
</comment>
<dbReference type="Pfam" id="PF08207">
    <property type="entry name" value="EFP_N"/>
    <property type="match status" value="1"/>
</dbReference>
<evidence type="ECO:0000256" key="5">
    <source>
        <dbReference type="ARBA" id="ARBA00022768"/>
    </source>
</evidence>
<dbReference type="PANTHER" id="PTHR30053">
    <property type="entry name" value="ELONGATION FACTOR P"/>
    <property type="match status" value="1"/>
</dbReference>
<dbReference type="GO" id="GO:0005829">
    <property type="term" value="C:cytosol"/>
    <property type="evidence" value="ECO:0007669"/>
    <property type="project" value="UniProtKB-ARBA"/>
</dbReference>
<dbReference type="FunCoup" id="A0A517SDR2">
    <property type="interactions" value="534"/>
</dbReference>
<accession>A0A517SDR2</accession>
<dbReference type="Pfam" id="PF09285">
    <property type="entry name" value="Elong-fact-P_C"/>
    <property type="match status" value="1"/>
</dbReference>
<gene>
    <name evidence="7 12" type="primary">efp</name>
    <name evidence="12" type="ORF">Pan44_22870</name>
</gene>
<dbReference type="InterPro" id="IPR001059">
    <property type="entry name" value="Transl_elong_P/YeiP_cen"/>
</dbReference>
<dbReference type="InterPro" id="IPR020599">
    <property type="entry name" value="Transl_elong_fac_P/YeiP"/>
</dbReference>
<dbReference type="InterPro" id="IPR011768">
    <property type="entry name" value="Transl_elongation_fac_P"/>
</dbReference>
<evidence type="ECO:0000256" key="1">
    <source>
        <dbReference type="ARBA" id="ARBA00004496"/>
    </source>
</evidence>
<dbReference type="Proteomes" id="UP000315700">
    <property type="component" value="Chromosome"/>
</dbReference>
<evidence type="ECO:0000313" key="13">
    <source>
        <dbReference type="Proteomes" id="UP000315700"/>
    </source>
</evidence>
<dbReference type="FunFam" id="2.30.30.30:FF:000003">
    <property type="entry name" value="Elongation factor P"/>
    <property type="match status" value="1"/>
</dbReference>
<dbReference type="InterPro" id="IPR008991">
    <property type="entry name" value="Translation_prot_SH3-like_sf"/>
</dbReference>
<dbReference type="FunFam" id="2.40.50.140:FF:000004">
    <property type="entry name" value="Elongation factor P"/>
    <property type="match status" value="1"/>
</dbReference>
<keyword evidence="5 7" id="KW-0251">Elongation factor</keyword>
<dbReference type="InterPro" id="IPR013852">
    <property type="entry name" value="Transl_elong_P/YeiP_CS"/>
</dbReference>
<evidence type="ECO:0000256" key="9">
    <source>
        <dbReference type="RuleBase" id="RU004389"/>
    </source>
</evidence>
<evidence type="ECO:0000256" key="7">
    <source>
        <dbReference type="HAMAP-Rule" id="MF_00141"/>
    </source>
</evidence>
<dbReference type="EMBL" id="CP036271">
    <property type="protein sequence ID" value="QDT54259.1"/>
    <property type="molecule type" value="Genomic_DNA"/>
</dbReference>
<dbReference type="GO" id="GO:0043043">
    <property type="term" value="P:peptide biosynthetic process"/>
    <property type="evidence" value="ECO:0007669"/>
    <property type="project" value="InterPro"/>
</dbReference>
<dbReference type="Pfam" id="PF01132">
    <property type="entry name" value="EFP"/>
    <property type="match status" value="1"/>
</dbReference>
<dbReference type="RefSeq" id="WP_145030135.1">
    <property type="nucleotide sequence ID" value="NZ_CP036271.1"/>
</dbReference>
<dbReference type="PIRSF" id="PIRSF005901">
    <property type="entry name" value="EF-P"/>
    <property type="match status" value="1"/>
</dbReference>
<dbReference type="Gene3D" id="2.30.30.30">
    <property type="match status" value="1"/>
</dbReference>
<dbReference type="SUPFAM" id="SSF50104">
    <property type="entry name" value="Translation proteins SH3-like domain"/>
    <property type="match status" value="1"/>
</dbReference>
<dbReference type="InterPro" id="IPR012340">
    <property type="entry name" value="NA-bd_OB-fold"/>
</dbReference>
<evidence type="ECO:0000256" key="3">
    <source>
        <dbReference type="ARBA" id="ARBA00009479"/>
    </source>
</evidence>
<dbReference type="SMART" id="SM01185">
    <property type="entry name" value="EFP"/>
    <property type="match status" value="1"/>
</dbReference>
<dbReference type="FunFam" id="2.40.50.140:FF:000009">
    <property type="entry name" value="Elongation factor P"/>
    <property type="match status" value="1"/>
</dbReference>
<dbReference type="CDD" id="cd05794">
    <property type="entry name" value="S1_EF-P_repeat_2"/>
    <property type="match status" value="1"/>
</dbReference>
<dbReference type="UniPathway" id="UPA00345"/>
<dbReference type="SUPFAM" id="SSF50249">
    <property type="entry name" value="Nucleic acid-binding proteins"/>
    <property type="match status" value="2"/>
</dbReference>
<dbReference type="NCBIfam" id="NF001810">
    <property type="entry name" value="PRK00529.1"/>
    <property type="match status" value="1"/>
</dbReference>
<dbReference type="AlphaFoldDB" id="A0A517SDR2"/>
<evidence type="ECO:0000256" key="6">
    <source>
        <dbReference type="ARBA" id="ARBA00022917"/>
    </source>
</evidence>
<protein>
    <recommendedName>
        <fullName evidence="7 8">Elongation factor P</fullName>
        <shortName evidence="7">EF-P</shortName>
    </recommendedName>
</protein>
<proteinExistence type="inferred from homology"/>
<evidence type="ECO:0000256" key="4">
    <source>
        <dbReference type="ARBA" id="ARBA00022490"/>
    </source>
</evidence>
<comment type="subcellular location">
    <subcellularLocation>
        <location evidence="1 7">Cytoplasm</location>
    </subcellularLocation>
</comment>
<evidence type="ECO:0000259" key="10">
    <source>
        <dbReference type="SMART" id="SM00841"/>
    </source>
</evidence>
<dbReference type="InterPro" id="IPR014722">
    <property type="entry name" value="Rib_uL2_dom2"/>
</dbReference>
<dbReference type="SMART" id="SM00841">
    <property type="entry name" value="Elong-fact-P_C"/>
    <property type="match status" value="1"/>
</dbReference>
<comment type="function">
    <text evidence="7">Involved in peptide bond synthesis. Stimulates efficient translation and peptide-bond synthesis on native or reconstituted 70S ribosomes in vitro. Probably functions indirectly by altering the affinity of the ribosome for aminoacyl-tRNA, thus increasing their reactivity as acceptors for peptidyl transferase.</text>
</comment>
<dbReference type="CDD" id="cd04470">
    <property type="entry name" value="S1_EF-P_repeat_1"/>
    <property type="match status" value="1"/>
</dbReference>
<name>A0A517SDR2_9PLAN</name>
<dbReference type="KEGG" id="ccos:Pan44_22870"/>
<dbReference type="InterPro" id="IPR013185">
    <property type="entry name" value="Transl_elong_KOW-like"/>
</dbReference>
<evidence type="ECO:0000313" key="12">
    <source>
        <dbReference type="EMBL" id="QDT54259.1"/>
    </source>
</evidence>
<dbReference type="InParanoid" id="A0A517SDR2"/>
<feature type="domain" description="Translation elongation factor P/YeiP central" evidence="11">
    <location>
        <begin position="69"/>
        <end position="123"/>
    </location>
</feature>
<evidence type="ECO:0000259" key="11">
    <source>
        <dbReference type="SMART" id="SM01185"/>
    </source>
</evidence>
<dbReference type="HAMAP" id="MF_00141">
    <property type="entry name" value="EF_P"/>
    <property type="match status" value="1"/>
</dbReference>
<reference evidence="12 13" key="1">
    <citation type="submission" date="2019-02" db="EMBL/GenBank/DDBJ databases">
        <title>Deep-cultivation of Planctomycetes and their phenomic and genomic characterization uncovers novel biology.</title>
        <authorList>
            <person name="Wiegand S."/>
            <person name="Jogler M."/>
            <person name="Boedeker C."/>
            <person name="Pinto D."/>
            <person name="Vollmers J."/>
            <person name="Rivas-Marin E."/>
            <person name="Kohn T."/>
            <person name="Peeters S.H."/>
            <person name="Heuer A."/>
            <person name="Rast P."/>
            <person name="Oberbeckmann S."/>
            <person name="Bunk B."/>
            <person name="Jeske O."/>
            <person name="Meyerdierks A."/>
            <person name="Storesund J.E."/>
            <person name="Kallscheuer N."/>
            <person name="Luecker S."/>
            <person name="Lage O.M."/>
            <person name="Pohl T."/>
            <person name="Merkel B.J."/>
            <person name="Hornburger P."/>
            <person name="Mueller R.-W."/>
            <person name="Bruemmer F."/>
            <person name="Labrenz M."/>
            <person name="Spormann A.M."/>
            <person name="Op den Camp H."/>
            <person name="Overmann J."/>
            <person name="Amann R."/>
            <person name="Jetten M.S.M."/>
            <person name="Mascher T."/>
            <person name="Medema M.H."/>
            <person name="Devos D.P."/>
            <person name="Kaster A.-K."/>
            <person name="Ovreas L."/>
            <person name="Rohde M."/>
            <person name="Galperin M.Y."/>
            <person name="Jogler C."/>
        </authorList>
    </citation>
    <scope>NUCLEOTIDE SEQUENCE [LARGE SCALE GENOMIC DNA]</scope>
    <source>
        <strain evidence="12 13">Pan44</strain>
    </source>
</reference>
<dbReference type="OrthoDB" id="9801844at2"/>
<dbReference type="PROSITE" id="PS01275">
    <property type="entry name" value="EFP"/>
    <property type="match status" value="1"/>
</dbReference>
<dbReference type="GO" id="GO:0003746">
    <property type="term" value="F:translation elongation factor activity"/>
    <property type="evidence" value="ECO:0007669"/>
    <property type="project" value="UniProtKB-UniRule"/>
</dbReference>
<keyword evidence="4 7" id="KW-0963">Cytoplasm</keyword>
<dbReference type="NCBIfam" id="TIGR00038">
    <property type="entry name" value="efp"/>
    <property type="match status" value="1"/>
</dbReference>
<evidence type="ECO:0000256" key="8">
    <source>
        <dbReference type="NCBIfam" id="TIGR00038"/>
    </source>
</evidence>
<sequence>MAVFNAGEFRKGIKVIVESDPYEMVHCDFVKPGKGQALYKCKMRNLLKGSLLDRTYRSGDSLEAADIRNVDGIYSYFDSQDYIFMDNESFEQVGLSKDICGQQMRFIKEGSPCQLMYWNEKLIGVTPPTHIVLEITYTEPAARGNTATNVTKPATVETGGEIQVPSFISTGEKVKIDTESGNYLGRVND</sequence>
<feature type="domain" description="Elongation factor P C-terminal" evidence="10">
    <location>
        <begin position="131"/>
        <end position="186"/>
    </location>
</feature>
<dbReference type="InterPro" id="IPR015365">
    <property type="entry name" value="Elong-fact-P_C"/>
</dbReference>